<dbReference type="AlphaFoldDB" id="A0A9R1VTS8"/>
<dbReference type="GO" id="GO:0016192">
    <property type="term" value="P:vesicle-mediated transport"/>
    <property type="evidence" value="ECO:0007669"/>
    <property type="project" value="InterPro"/>
</dbReference>
<evidence type="ECO:0000256" key="1">
    <source>
        <dbReference type="PROSITE-ProRule" id="PRU01006"/>
    </source>
</evidence>
<dbReference type="GO" id="GO:0016616">
    <property type="term" value="F:oxidoreductase activity, acting on the CH-OH group of donors, NAD or NADP as acceptor"/>
    <property type="evidence" value="ECO:0007669"/>
    <property type="project" value="InterPro"/>
</dbReference>
<organism evidence="3 4">
    <name type="scientific">Lactuca sativa</name>
    <name type="common">Garden lettuce</name>
    <dbReference type="NCBI Taxonomy" id="4236"/>
    <lineage>
        <taxon>Eukaryota</taxon>
        <taxon>Viridiplantae</taxon>
        <taxon>Streptophyta</taxon>
        <taxon>Embryophyta</taxon>
        <taxon>Tracheophyta</taxon>
        <taxon>Spermatophyta</taxon>
        <taxon>Magnoliopsida</taxon>
        <taxon>eudicotyledons</taxon>
        <taxon>Gunneridae</taxon>
        <taxon>Pentapetalae</taxon>
        <taxon>asterids</taxon>
        <taxon>campanulids</taxon>
        <taxon>Asterales</taxon>
        <taxon>Asteraceae</taxon>
        <taxon>Cichorioideae</taxon>
        <taxon>Cichorieae</taxon>
        <taxon>Lactucinae</taxon>
        <taxon>Lactuca</taxon>
    </lineage>
</organism>
<gene>
    <name evidence="3" type="ORF">LSAT_V11C400210030</name>
</gene>
<dbReference type="PROSITE" id="PS50236">
    <property type="entry name" value="CHCR"/>
    <property type="match status" value="1"/>
</dbReference>
<evidence type="ECO:0000313" key="4">
    <source>
        <dbReference type="Proteomes" id="UP000235145"/>
    </source>
</evidence>
<dbReference type="InterPro" id="IPR000547">
    <property type="entry name" value="Clathrin_H-chain/VPS_repeat"/>
</dbReference>
<keyword evidence="4" id="KW-1185">Reference proteome</keyword>
<dbReference type="Proteomes" id="UP000235145">
    <property type="component" value="Unassembled WGS sequence"/>
</dbReference>
<name>A0A9R1VTS8_LACSA</name>
<dbReference type="Pfam" id="PF01073">
    <property type="entry name" value="3Beta_HSD"/>
    <property type="match status" value="1"/>
</dbReference>
<dbReference type="InterPro" id="IPR016024">
    <property type="entry name" value="ARM-type_fold"/>
</dbReference>
<feature type="repeat" description="CHCR" evidence="1">
    <location>
        <begin position="194"/>
        <end position="336"/>
    </location>
</feature>
<dbReference type="InterPro" id="IPR055358">
    <property type="entry name" value="CHCR"/>
</dbReference>
<comment type="caution">
    <text evidence="3">The sequence shown here is derived from an EMBL/GenBank/DDBJ whole genome shotgun (WGS) entry which is preliminary data.</text>
</comment>
<evidence type="ECO:0000313" key="3">
    <source>
        <dbReference type="EMBL" id="KAJ0210822.1"/>
    </source>
</evidence>
<dbReference type="PANTHER" id="PTHR10292:SF35">
    <property type="entry name" value="CLATHRIN HEAVY CHAIN"/>
    <property type="match status" value="1"/>
</dbReference>
<evidence type="ECO:0000259" key="2">
    <source>
        <dbReference type="Pfam" id="PF01073"/>
    </source>
</evidence>
<dbReference type="InterPro" id="IPR002225">
    <property type="entry name" value="3Beta_OHSteriod_DH/Estase"/>
</dbReference>
<accession>A0A9R1VTS8</accession>
<dbReference type="SUPFAM" id="SSF48371">
    <property type="entry name" value="ARM repeat"/>
    <property type="match status" value="1"/>
</dbReference>
<proteinExistence type="predicted"/>
<dbReference type="SMART" id="SM00299">
    <property type="entry name" value="CLH"/>
    <property type="match status" value="2"/>
</dbReference>
<reference evidence="3 4" key="1">
    <citation type="journal article" date="2017" name="Nat. Commun.">
        <title>Genome assembly with in vitro proximity ligation data and whole-genome triplication in lettuce.</title>
        <authorList>
            <person name="Reyes-Chin-Wo S."/>
            <person name="Wang Z."/>
            <person name="Yang X."/>
            <person name="Kozik A."/>
            <person name="Arikit S."/>
            <person name="Song C."/>
            <person name="Xia L."/>
            <person name="Froenicke L."/>
            <person name="Lavelle D.O."/>
            <person name="Truco M.J."/>
            <person name="Xia R."/>
            <person name="Zhu S."/>
            <person name="Xu C."/>
            <person name="Xu H."/>
            <person name="Xu X."/>
            <person name="Cox K."/>
            <person name="Korf I."/>
            <person name="Meyers B.C."/>
            <person name="Michelmore R.W."/>
        </authorList>
    </citation>
    <scope>NUCLEOTIDE SEQUENCE [LARGE SCALE GENOMIC DNA]</scope>
    <source>
        <strain evidence="4">cv. Salinas</strain>
        <tissue evidence="3">Seedlings</tissue>
    </source>
</reference>
<sequence length="426" mass="48332">MKKWWSLVIEVDNDLALKIYIKARATPKVVAAFAERREFDKILIYSKQVCCISLTAVGYSPDYLFLLQRILRSDPQGAVNFALMMSQMEGGCPVDYNTITDLFLQAQATAFLLDVLKPNLPEHAHLQTKVLEINLVTFPNVADAILANRMFSHYDRPRISQHCEKAGLYVRALQHYSELPDIKRVILLVNLRGNLQIIVQLGVESCIKIFEQFKSYEGLYFFLGSYLSSSEDPDVHFKYIEAAAKTGQIKEVERVTQESNFYDAEKTKNFLMEAKLPDARPLINVCDRFGFVPDLTHYLYTNNMLRYIEGYVQKVNPGNAPLVVGQLLDDECPEDFIKGLILSVRSLLPVEPLVDECEKRNRLCLLTQFLEHLVSEGSQDVHFIIGDGTNMYDFTYVENVAHAHVCAERALASDGSASKRVVGEVI</sequence>
<dbReference type="GO" id="GO:0006694">
    <property type="term" value="P:steroid biosynthetic process"/>
    <property type="evidence" value="ECO:0007669"/>
    <property type="project" value="InterPro"/>
</dbReference>
<dbReference type="EMBL" id="NBSK02000004">
    <property type="protein sequence ID" value="KAJ0210822.1"/>
    <property type="molecule type" value="Genomic_DNA"/>
</dbReference>
<dbReference type="PANTHER" id="PTHR10292">
    <property type="entry name" value="CLATHRIN HEAVY CHAIN RELATED"/>
    <property type="match status" value="1"/>
</dbReference>
<dbReference type="Pfam" id="PF00637">
    <property type="entry name" value="Clathrin"/>
    <property type="match status" value="2"/>
</dbReference>
<protein>
    <recommendedName>
        <fullName evidence="2">3-beta hydroxysteroid dehydrogenase/isomerase domain-containing protein</fullName>
    </recommendedName>
</protein>
<feature type="domain" description="3-beta hydroxysteroid dehydrogenase/isomerase" evidence="2">
    <location>
        <begin position="380"/>
        <end position="418"/>
    </location>
</feature>
<dbReference type="GO" id="GO:0006886">
    <property type="term" value="P:intracellular protein transport"/>
    <property type="evidence" value="ECO:0007669"/>
    <property type="project" value="UniProtKB-UniRule"/>
</dbReference>